<dbReference type="InterPro" id="IPR005149">
    <property type="entry name" value="Tscrpt_reg_PadR_N"/>
</dbReference>
<dbReference type="InterPro" id="IPR036388">
    <property type="entry name" value="WH-like_DNA-bd_sf"/>
</dbReference>
<dbReference type="AlphaFoldDB" id="L9ZGS8"/>
<evidence type="ECO:0000259" key="2">
    <source>
        <dbReference type="Pfam" id="PF03551"/>
    </source>
</evidence>
<dbReference type="Gene3D" id="1.10.10.10">
    <property type="entry name" value="Winged helix-like DNA-binding domain superfamily/Winged helix DNA-binding domain"/>
    <property type="match status" value="1"/>
</dbReference>
<evidence type="ECO:0000256" key="1">
    <source>
        <dbReference type="SAM" id="MobiDB-lite"/>
    </source>
</evidence>
<dbReference type="EMBL" id="AOIJ01000008">
    <property type="protein sequence ID" value="ELY85266.1"/>
    <property type="molecule type" value="Genomic_DNA"/>
</dbReference>
<dbReference type="PATRIC" id="fig|1230459.4.peg.38"/>
<organism evidence="3 4">
    <name type="scientific">Natrinema gari JCM 14663</name>
    <dbReference type="NCBI Taxonomy" id="1230459"/>
    <lineage>
        <taxon>Archaea</taxon>
        <taxon>Methanobacteriati</taxon>
        <taxon>Methanobacteriota</taxon>
        <taxon>Stenosarchaea group</taxon>
        <taxon>Halobacteria</taxon>
        <taxon>Halobacteriales</taxon>
        <taxon>Natrialbaceae</taxon>
        <taxon>Natrinema</taxon>
    </lineage>
</organism>
<evidence type="ECO:0000313" key="4">
    <source>
        <dbReference type="Proteomes" id="UP000011592"/>
    </source>
</evidence>
<keyword evidence="4" id="KW-1185">Reference proteome</keyword>
<evidence type="ECO:0000313" key="3">
    <source>
        <dbReference type="EMBL" id="ELY85266.1"/>
    </source>
</evidence>
<dbReference type="Proteomes" id="UP000011592">
    <property type="component" value="Unassembled WGS sequence"/>
</dbReference>
<gene>
    <name evidence="3" type="ORF">C486_00200</name>
</gene>
<dbReference type="RefSeq" id="WP_008451587.1">
    <property type="nucleotide sequence ID" value="NZ_AOIJ01000008.1"/>
</dbReference>
<feature type="domain" description="Transcription regulator PadR N-terminal" evidence="2">
    <location>
        <begin position="29"/>
        <end position="94"/>
    </location>
</feature>
<name>L9ZGS8_9EURY</name>
<feature type="compositionally biased region" description="Basic and acidic residues" evidence="1">
    <location>
        <begin position="91"/>
        <end position="108"/>
    </location>
</feature>
<sequence length="108" mass="12050">MALAESQAETTTDAFAEYPHFRRDLLFAIAAVGPASGKAVQAEIEAYYETDINHGRLYPNLDALVDDGLVEKGEIDDRTNSYELTQSGRQALKERREWEAERLSEGDA</sequence>
<accession>L9ZGS8</accession>
<dbReference type="InterPro" id="IPR036390">
    <property type="entry name" value="WH_DNA-bd_sf"/>
</dbReference>
<feature type="region of interest" description="Disordered" evidence="1">
    <location>
        <begin position="80"/>
        <end position="108"/>
    </location>
</feature>
<protein>
    <submittedName>
        <fullName evidence="3">Transcriptional regulator, PadR-like family protein</fullName>
    </submittedName>
</protein>
<dbReference type="SUPFAM" id="SSF46785">
    <property type="entry name" value="Winged helix' DNA-binding domain"/>
    <property type="match status" value="1"/>
</dbReference>
<dbReference type="Pfam" id="PF03551">
    <property type="entry name" value="PadR"/>
    <property type="match status" value="1"/>
</dbReference>
<proteinExistence type="predicted"/>
<reference evidence="3 4" key="1">
    <citation type="journal article" date="2014" name="PLoS Genet.">
        <title>Phylogenetically driven sequencing of extremely halophilic archaea reveals strategies for static and dynamic osmo-response.</title>
        <authorList>
            <person name="Becker E.A."/>
            <person name="Seitzer P.M."/>
            <person name="Tritt A."/>
            <person name="Larsen D."/>
            <person name="Krusor M."/>
            <person name="Yao A.I."/>
            <person name="Wu D."/>
            <person name="Madern D."/>
            <person name="Eisen J.A."/>
            <person name="Darling A.E."/>
            <person name="Facciotti M.T."/>
        </authorList>
    </citation>
    <scope>NUCLEOTIDE SEQUENCE [LARGE SCALE GENOMIC DNA]</scope>
    <source>
        <strain evidence="3 4">JCM 14663</strain>
    </source>
</reference>
<comment type="caution">
    <text evidence="3">The sequence shown here is derived from an EMBL/GenBank/DDBJ whole genome shotgun (WGS) entry which is preliminary data.</text>
</comment>